<feature type="domain" description="Bifunctional inhibitor/plant lipid transfer protein/seed storage helical" evidence="5">
    <location>
        <begin position="24"/>
        <end position="103"/>
    </location>
</feature>
<evidence type="ECO:0000256" key="3">
    <source>
        <dbReference type="ARBA" id="ARBA00023121"/>
    </source>
</evidence>
<dbReference type="PANTHER" id="PTHR33076">
    <property type="entry name" value="NON-SPECIFIC LIPID-TRANSFER PROTEIN 2-RELATED"/>
    <property type="match status" value="1"/>
</dbReference>
<name>A0AAF0XNL4_DAUCS</name>
<evidence type="ECO:0000256" key="1">
    <source>
        <dbReference type="ARBA" id="ARBA00009748"/>
    </source>
</evidence>
<accession>A0AAF0XNL4</accession>
<keyword evidence="3" id="KW-0446">Lipid-binding</keyword>
<evidence type="ECO:0000313" key="7">
    <source>
        <dbReference type="Proteomes" id="UP000077755"/>
    </source>
</evidence>
<dbReference type="EMBL" id="CP093349">
    <property type="protein sequence ID" value="WOH09736.1"/>
    <property type="molecule type" value="Genomic_DNA"/>
</dbReference>
<dbReference type="SUPFAM" id="SSF47699">
    <property type="entry name" value="Bifunctional inhibitor/lipid-transfer protein/seed storage 2S albumin"/>
    <property type="match status" value="1"/>
</dbReference>
<dbReference type="AlphaFoldDB" id="A0AAF0XNL4"/>
<dbReference type="Pfam" id="PF00234">
    <property type="entry name" value="Tryp_alpha_amyl"/>
    <property type="match status" value="1"/>
</dbReference>
<evidence type="ECO:0000313" key="6">
    <source>
        <dbReference type="EMBL" id="WOH09736.1"/>
    </source>
</evidence>
<keyword evidence="4" id="KW-0732">Signal</keyword>
<dbReference type="Proteomes" id="UP000077755">
    <property type="component" value="Chromosome 7"/>
</dbReference>
<sequence>MMMVFLSVFSTRAVVGVVDYNSCLSQLIPCMSYLFDGTPNPGDECCAAAQALDNMAMASVSDKSEFCSCIKKFAVTPPTDFNRAYQLPILCKLKTPISRDIDC</sequence>
<dbReference type="InterPro" id="IPR016140">
    <property type="entry name" value="Bifunc_inhib/LTP/seed_store"/>
</dbReference>
<evidence type="ECO:0000256" key="2">
    <source>
        <dbReference type="ARBA" id="ARBA00022448"/>
    </source>
</evidence>
<evidence type="ECO:0000259" key="5">
    <source>
        <dbReference type="Pfam" id="PF00234"/>
    </source>
</evidence>
<dbReference type="GO" id="GO:0006869">
    <property type="term" value="P:lipid transport"/>
    <property type="evidence" value="ECO:0007669"/>
    <property type="project" value="InterPro"/>
</dbReference>
<keyword evidence="2" id="KW-0813">Transport</keyword>
<protein>
    <recommendedName>
        <fullName evidence="5">Bifunctional inhibitor/plant lipid transfer protein/seed storage helical domain-containing protein</fullName>
    </recommendedName>
</protein>
<proteinExistence type="inferred from homology"/>
<feature type="signal peptide" evidence="4">
    <location>
        <begin position="1"/>
        <end position="16"/>
    </location>
</feature>
<dbReference type="InterPro" id="IPR036312">
    <property type="entry name" value="Bifun_inhib/LTP/seed_sf"/>
</dbReference>
<dbReference type="InterPro" id="IPR000528">
    <property type="entry name" value="Plant_nsLTP"/>
</dbReference>
<reference evidence="6" key="1">
    <citation type="journal article" date="2016" name="Nat. Genet.">
        <title>A high-quality carrot genome assembly provides new insights into carotenoid accumulation and asterid genome evolution.</title>
        <authorList>
            <person name="Iorizzo M."/>
            <person name="Ellison S."/>
            <person name="Senalik D."/>
            <person name="Zeng P."/>
            <person name="Satapoomin P."/>
            <person name="Huang J."/>
            <person name="Bowman M."/>
            <person name="Iovene M."/>
            <person name="Sanseverino W."/>
            <person name="Cavagnaro P."/>
            <person name="Yildiz M."/>
            <person name="Macko-Podgorni A."/>
            <person name="Moranska E."/>
            <person name="Grzebelus E."/>
            <person name="Grzebelus D."/>
            <person name="Ashrafi H."/>
            <person name="Zheng Z."/>
            <person name="Cheng S."/>
            <person name="Spooner D."/>
            <person name="Van Deynze A."/>
            <person name="Simon P."/>
        </authorList>
    </citation>
    <scope>NUCLEOTIDE SEQUENCE</scope>
    <source>
        <tissue evidence="6">Leaf</tissue>
    </source>
</reference>
<gene>
    <name evidence="6" type="ORF">DCAR_0729194</name>
</gene>
<keyword evidence="7" id="KW-1185">Reference proteome</keyword>
<dbReference type="Gene3D" id="1.10.110.10">
    <property type="entry name" value="Plant lipid-transfer and hydrophobic proteins"/>
    <property type="match status" value="1"/>
</dbReference>
<feature type="chain" id="PRO_5042019344" description="Bifunctional inhibitor/plant lipid transfer protein/seed storage helical domain-containing protein" evidence="4">
    <location>
        <begin position="17"/>
        <end position="103"/>
    </location>
</feature>
<organism evidence="6 7">
    <name type="scientific">Daucus carota subsp. sativus</name>
    <name type="common">Carrot</name>
    <dbReference type="NCBI Taxonomy" id="79200"/>
    <lineage>
        <taxon>Eukaryota</taxon>
        <taxon>Viridiplantae</taxon>
        <taxon>Streptophyta</taxon>
        <taxon>Embryophyta</taxon>
        <taxon>Tracheophyta</taxon>
        <taxon>Spermatophyta</taxon>
        <taxon>Magnoliopsida</taxon>
        <taxon>eudicotyledons</taxon>
        <taxon>Gunneridae</taxon>
        <taxon>Pentapetalae</taxon>
        <taxon>asterids</taxon>
        <taxon>campanulids</taxon>
        <taxon>Apiales</taxon>
        <taxon>Apiaceae</taxon>
        <taxon>Apioideae</taxon>
        <taxon>Scandiceae</taxon>
        <taxon>Daucinae</taxon>
        <taxon>Daucus</taxon>
        <taxon>Daucus sect. Daucus</taxon>
    </lineage>
</organism>
<dbReference type="GO" id="GO:0008289">
    <property type="term" value="F:lipid binding"/>
    <property type="evidence" value="ECO:0007669"/>
    <property type="project" value="UniProtKB-KW"/>
</dbReference>
<reference evidence="6" key="2">
    <citation type="submission" date="2022-03" db="EMBL/GenBank/DDBJ databases">
        <title>Draft title - Genomic analysis of global carrot germplasm unveils the trajectory of domestication and the origin of high carotenoid orange carrot.</title>
        <authorList>
            <person name="Iorizzo M."/>
            <person name="Ellison S."/>
            <person name="Senalik D."/>
            <person name="Macko-Podgorni A."/>
            <person name="Grzebelus D."/>
            <person name="Bostan H."/>
            <person name="Rolling W."/>
            <person name="Curaba J."/>
            <person name="Simon P."/>
        </authorList>
    </citation>
    <scope>NUCLEOTIDE SEQUENCE</scope>
    <source>
        <tissue evidence="6">Leaf</tissue>
    </source>
</reference>
<comment type="similarity">
    <text evidence="1">Belongs to the plant LTP family.</text>
</comment>
<evidence type="ECO:0000256" key="4">
    <source>
        <dbReference type="SAM" id="SignalP"/>
    </source>
</evidence>